<dbReference type="Proteomes" id="UP000305848">
    <property type="component" value="Unassembled WGS sequence"/>
</dbReference>
<proteinExistence type="predicted"/>
<accession>A0A4U3L4J3</accession>
<dbReference type="EMBL" id="SZQL01000005">
    <property type="protein sequence ID" value="TKK69249.1"/>
    <property type="molecule type" value="Genomic_DNA"/>
</dbReference>
<evidence type="ECO:0000313" key="2">
    <source>
        <dbReference type="Proteomes" id="UP000305848"/>
    </source>
</evidence>
<keyword evidence="2" id="KW-1185">Reference proteome</keyword>
<evidence type="ECO:0000313" key="1">
    <source>
        <dbReference type="EMBL" id="TKK69249.1"/>
    </source>
</evidence>
<comment type="caution">
    <text evidence="1">The sequence shown here is derived from an EMBL/GenBank/DDBJ whole genome shotgun (WGS) entry which is preliminary data.</text>
</comment>
<reference evidence="1 2" key="1">
    <citation type="submission" date="2019-05" db="EMBL/GenBank/DDBJ databases">
        <title>Panacibacter sp. strain 17mud1-8 Genome sequencing and assembly.</title>
        <authorList>
            <person name="Chhetri G."/>
        </authorList>
    </citation>
    <scope>NUCLEOTIDE SEQUENCE [LARGE SCALE GENOMIC DNA]</scope>
    <source>
        <strain evidence="1 2">17mud1-8</strain>
    </source>
</reference>
<dbReference type="CDD" id="cd00085">
    <property type="entry name" value="HNHc"/>
    <property type="match status" value="1"/>
</dbReference>
<sequence>MICEGLGKPTLTFKKRDCDECYIETHHIDQVSNLKQGSLALDNLITVCALHHKQFHYGNLNIIDKAEADCFYFEIDGHTYKTRKLKIRKGN</sequence>
<dbReference type="OrthoDB" id="67788at2"/>
<dbReference type="InterPro" id="IPR003615">
    <property type="entry name" value="HNH_nuc"/>
</dbReference>
<name>A0A4U3L4J3_9BACT</name>
<dbReference type="RefSeq" id="WP_137261244.1">
    <property type="nucleotide sequence ID" value="NZ_SZQL01000005.1"/>
</dbReference>
<evidence type="ECO:0008006" key="3">
    <source>
        <dbReference type="Google" id="ProtNLM"/>
    </source>
</evidence>
<organism evidence="1 2">
    <name type="scientific">Ilyomonas limi</name>
    <dbReference type="NCBI Taxonomy" id="2575867"/>
    <lineage>
        <taxon>Bacteria</taxon>
        <taxon>Pseudomonadati</taxon>
        <taxon>Bacteroidota</taxon>
        <taxon>Chitinophagia</taxon>
        <taxon>Chitinophagales</taxon>
        <taxon>Chitinophagaceae</taxon>
        <taxon>Ilyomonas</taxon>
    </lineage>
</organism>
<gene>
    <name evidence="1" type="ORF">FC093_07990</name>
</gene>
<protein>
    <recommendedName>
        <fullName evidence="3">HNH endonuclease</fullName>
    </recommendedName>
</protein>
<dbReference type="AlphaFoldDB" id="A0A4U3L4J3"/>